<accession>A0A3B0S446</accession>
<dbReference type="InterPro" id="IPR010985">
    <property type="entry name" value="Ribbon_hlx_hlx"/>
</dbReference>
<evidence type="ECO:0000256" key="1">
    <source>
        <dbReference type="ARBA" id="ARBA00008580"/>
    </source>
</evidence>
<proteinExistence type="inferred from homology"/>
<sequence>MARNTSVIIGKHFSEFIEIKIEQGRFESTSEAVRAGLRLLENEKNKAVFFKKIWQRANQIISVHYKKQNEIDSR</sequence>
<comment type="similarity">
    <text evidence="1">Belongs to the ParD antitoxin family.</text>
</comment>
<dbReference type="InterPro" id="IPR038296">
    <property type="entry name" value="ParD_sf"/>
</dbReference>
<name>A0A3B0S446_9ZZZZ</name>
<dbReference type="SUPFAM" id="SSF47598">
    <property type="entry name" value="Ribbon-helix-helix"/>
    <property type="match status" value="1"/>
</dbReference>
<reference evidence="3" key="1">
    <citation type="submission" date="2018-06" db="EMBL/GenBank/DDBJ databases">
        <authorList>
            <person name="Zhirakovskaya E."/>
        </authorList>
    </citation>
    <scope>NUCLEOTIDE SEQUENCE</scope>
</reference>
<organism evidence="3">
    <name type="scientific">hydrothermal vent metagenome</name>
    <dbReference type="NCBI Taxonomy" id="652676"/>
    <lineage>
        <taxon>unclassified sequences</taxon>
        <taxon>metagenomes</taxon>
        <taxon>ecological metagenomes</taxon>
    </lineage>
</organism>
<protein>
    <recommendedName>
        <fullName evidence="4">ParD protein (Antitoxin to ParE)</fullName>
    </recommendedName>
</protein>
<dbReference type="NCBIfam" id="TIGR02606">
    <property type="entry name" value="antidote_CC2985"/>
    <property type="match status" value="1"/>
</dbReference>
<dbReference type="EMBL" id="UOED01000065">
    <property type="protein sequence ID" value="VAV91193.1"/>
    <property type="molecule type" value="Genomic_DNA"/>
</dbReference>
<dbReference type="InterPro" id="IPR022789">
    <property type="entry name" value="ParD"/>
</dbReference>
<evidence type="ECO:0000313" key="3">
    <source>
        <dbReference type="EMBL" id="VAV91193.1"/>
    </source>
</evidence>
<dbReference type="Gene3D" id="6.10.10.120">
    <property type="entry name" value="Antitoxin ParD1-like"/>
    <property type="match status" value="1"/>
</dbReference>
<keyword evidence="2" id="KW-1277">Toxin-antitoxin system</keyword>
<gene>
    <name evidence="3" type="ORF">MNBD_ALPHA02-208</name>
</gene>
<dbReference type="Pfam" id="PF03693">
    <property type="entry name" value="ParD_antitoxin"/>
    <property type="match status" value="1"/>
</dbReference>
<dbReference type="GO" id="GO:0006355">
    <property type="term" value="P:regulation of DNA-templated transcription"/>
    <property type="evidence" value="ECO:0007669"/>
    <property type="project" value="InterPro"/>
</dbReference>
<evidence type="ECO:0008006" key="4">
    <source>
        <dbReference type="Google" id="ProtNLM"/>
    </source>
</evidence>
<dbReference type="PANTHER" id="PTHR36582:SF2">
    <property type="entry name" value="ANTITOXIN PARD"/>
    <property type="match status" value="1"/>
</dbReference>
<dbReference type="PANTHER" id="PTHR36582">
    <property type="entry name" value="ANTITOXIN PARD"/>
    <property type="match status" value="1"/>
</dbReference>
<dbReference type="AlphaFoldDB" id="A0A3B0S446"/>
<evidence type="ECO:0000256" key="2">
    <source>
        <dbReference type="ARBA" id="ARBA00022649"/>
    </source>
</evidence>